<reference evidence="5 7" key="2">
    <citation type="submission" date="2018-10" db="EMBL/GenBank/DDBJ databases">
        <title>Complete genome sequence of Pseudomonas pelagia strain Kongs-67.</title>
        <authorList>
            <person name="Sinha R.K."/>
            <person name="Krishnan K."/>
        </authorList>
    </citation>
    <scope>NUCLEOTIDE SEQUENCE [LARGE SCALE GENOMIC DNA]</scope>
    <source>
        <strain evidence="5 7">Kongs-67</strain>
    </source>
</reference>
<protein>
    <recommendedName>
        <fullName evidence="3">Toxin VasX N-terminal region domain-containing protein</fullName>
    </recommendedName>
</protein>
<dbReference type="Proteomes" id="UP000243750">
    <property type="component" value="Unassembled WGS sequence"/>
</dbReference>
<sequence length="1148" mass="128263">MTRNMTMQQQDNATKDSLKANFEDKPAGFTGQCPLQQQEVAIFPVRYAVDEAPQDPDDPAPNPIPADWQGHQSLPRLHKRTYTLRQLRDGWLYVVDRTTNTLDEYQVQGSSFSKVSQGSAESGDPSSCANATRHLLYPRDHELLLAYSSVEWTSYTRERMADPELQSRWMRELDLNSYVRTLDAPHCAPLKQLADTVADIDAGQALAGQRFDSTTTPSEPIDTDAYYKSALGSDTVLGSVPDQDSALFIALEDTLGILDDLSMQAAGPAIELATFESEHMHRLTIAEHVEMLAGTNFSELESQMGLTPDEFYQFKQKAQRYLTAKATHREEMQSPSEFSGISSSIDSTRLEIELNTEYGDTIVDQLNSLIDQWAARDDLRGQVRFEESQQFSFEKRQELAQIQAALTPSLEDLIAWLEHLGSDPLSIFHDQTDEEQCLELISNADAWLGFLTQDQVGQSWFAKDYASPQTLLGLALYNFDAELASGIEQLANEFIDEESISLATASSVAKRTQEVSDVLSNETIRNSKIFQSLSQPAQQSFDTLIKVASSNFEKLWEGFEYKLLPAISSRLAPKWRTIGYVSITISIQTQLDVIIPTVVKNPEYRQQLARWTREEILLKRQISAQQRIVRTGNTHDQRAADIHVRRLSSDLEKLTAEMPQQIVARGTIRAQVQSNEIQQRLVALQTLGRSELAVQMELKARDYGAYMRRVNDWVINNFNRGFAGLITVLNIWNVHAAMIVARADGEWSQGDSLSVGTATATMLSGLTALSLMPMWSRMAQLTGNIAMSNGKSKTMLLTKAASNKWLVGHEFKLMFKTFAARAITMSGLAVIASVMEGVQIWGDIERSRATDEKIVNGAKLFGVSGLGLIGAYQLYAASSAWLGGGAAGAVFAPWTLIAVAIFGSIILISSAILESIKREGFKLWLHRSRWSSSDADYWSDTDEGHKDEMRALHEVLMRPTILAQTLDSTLSDRYNPNRGGIWIKLVLPPDVAGHDINIHPAMVTEGGWLSADRQTSHRSGMYAGYFSQGNWVRLDDLAEWDSLEARRYRHQTAAQYGLNDWRVWLVHLPHSKGMDRMEVEIHYPPALLQRPDNKGYRFSVDLNGVKAGTLYENPYVKGQVTEPTDSIEKLVLDSIPSGSRSSFTLGVI</sequence>
<feature type="region of interest" description="Disordered" evidence="1">
    <location>
        <begin position="109"/>
        <end position="128"/>
    </location>
</feature>
<dbReference type="InterPro" id="IPR048126">
    <property type="entry name" value="Toxin_VasX"/>
</dbReference>
<feature type="domain" description="Toxin VasX N-terminal region" evidence="3">
    <location>
        <begin position="33"/>
        <end position="178"/>
    </location>
</feature>
<dbReference type="CDD" id="cd20708">
    <property type="entry name" value="MIX_IV"/>
    <property type="match status" value="1"/>
</dbReference>
<keyword evidence="2" id="KW-0472">Membrane</keyword>
<evidence type="ECO:0000313" key="6">
    <source>
        <dbReference type="Proteomes" id="UP000243750"/>
    </source>
</evidence>
<evidence type="ECO:0000313" key="4">
    <source>
        <dbReference type="EMBL" id="PCC99241.1"/>
    </source>
</evidence>
<name>A0AA91Z5W8_9GAMM</name>
<gene>
    <name evidence="4" type="ORF">CO192_11460</name>
    <name evidence="5" type="ORF">EAO82_15600</name>
</gene>
<evidence type="ECO:0000313" key="5">
    <source>
        <dbReference type="EMBL" id="QFY57666.1"/>
    </source>
</evidence>
<dbReference type="InterPro" id="IPR046864">
    <property type="entry name" value="VasX_N"/>
</dbReference>
<dbReference type="AlphaFoldDB" id="A0AA91Z5W8"/>
<evidence type="ECO:0000259" key="3">
    <source>
        <dbReference type="Pfam" id="PF20249"/>
    </source>
</evidence>
<reference evidence="4 6" key="1">
    <citation type="submission" date="2017-09" db="EMBL/GenBank/DDBJ databases">
        <title>Bacterial and phytoplankton interrelationship in Kongsfjorden, an Arctic fjord.</title>
        <authorList>
            <person name="Sinha R."/>
            <person name="Krishnan K."/>
        </authorList>
    </citation>
    <scope>NUCLEOTIDE SEQUENCE [LARGE SCALE GENOMIC DNA]</scope>
    <source>
        <strain evidence="4 6">58</strain>
    </source>
</reference>
<feature type="transmembrane region" description="Helical" evidence="2">
    <location>
        <begin position="854"/>
        <end position="875"/>
    </location>
</feature>
<proteinExistence type="predicted"/>
<feature type="transmembrane region" description="Helical" evidence="2">
    <location>
        <begin position="887"/>
        <end position="913"/>
    </location>
</feature>
<dbReference type="Proteomes" id="UP000344571">
    <property type="component" value="Chromosome"/>
</dbReference>
<accession>A0AA91Z5W8</accession>
<organism evidence="4 6">
    <name type="scientific">Halopseudomonas pelagia</name>
    <dbReference type="NCBI Taxonomy" id="553151"/>
    <lineage>
        <taxon>Bacteria</taxon>
        <taxon>Pseudomonadati</taxon>
        <taxon>Pseudomonadota</taxon>
        <taxon>Gammaproteobacteria</taxon>
        <taxon>Pseudomonadales</taxon>
        <taxon>Pseudomonadaceae</taxon>
        <taxon>Halopseudomonas</taxon>
    </lineage>
</organism>
<dbReference type="Pfam" id="PF20249">
    <property type="entry name" value="VasX_N"/>
    <property type="match status" value="1"/>
</dbReference>
<dbReference type="EMBL" id="NWMT01000116">
    <property type="protein sequence ID" value="PCC99241.1"/>
    <property type="molecule type" value="Genomic_DNA"/>
</dbReference>
<keyword evidence="2" id="KW-0812">Transmembrane</keyword>
<dbReference type="EMBL" id="CP033116">
    <property type="protein sequence ID" value="QFY57666.1"/>
    <property type="molecule type" value="Genomic_DNA"/>
</dbReference>
<dbReference type="NCBIfam" id="NF041559">
    <property type="entry name" value="BTH_I2691_fam"/>
    <property type="match status" value="1"/>
</dbReference>
<keyword evidence="7" id="KW-1185">Reference proteome</keyword>
<evidence type="ECO:0000313" key="7">
    <source>
        <dbReference type="Proteomes" id="UP000344571"/>
    </source>
</evidence>
<feature type="transmembrane region" description="Helical" evidence="2">
    <location>
        <begin position="818"/>
        <end position="842"/>
    </location>
</feature>
<feature type="region of interest" description="Disordered" evidence="1">
    <location>
        <begin position="51"/>
        <end position="71"/>
    </location>
</feature>
<keyword evidence="2" id="KW-1133">Transmembrane helix</keyword>
<evidence type="ECO:0000256" key="1">
    <source>
        <dbReference type="SAM" id="MobiDB-lite"/>
    </source>
</evidence>
<evidence type="ECO:0000256" key="2">
    <source>
        <dbReference type="SAM" id="Phobius"/>
    </source>
</evidence>